<reference evidence="1" key="1">
    <citation type="submission" date="2020-05" db="EMBL/GenBank/DDBJ databases">
        <title>Large-scale comparative analyses of tick genomes elucidate their genetic diversity and vector capacities.</title>
        <authorList>
            <person name="Jia N."/>
            <person name="Wang J."/>
            <person name="Shi W."/>
            <person name="Du L."/>
            <person name="Sun Y."/>
            <person name="Zhan W."/>
            <person name="Jiang J."/>
            <person name="Wang Q."/>
            <person name="Zhang B."/>
            <person name="Ji P."/>
            <person name="Sakyi L.B."/>
            <person name="Cui X."/>
            <person name="Yuan T."/>
            <person name="Jiang B."/>
            <person name="Yang W."/>
            <person name="Lam T.T.-Y."/>
            <person name="Chang Q."/>
            <person name="Ding S."/>
            <person name="Wang X."/>
            <person name="Zhu J."/>
            <person name="Ruan X."/>
            <person name="Zhao L."/>
            <person name="Wei J."/>
            <person name="Que T."/>
            <person name="Du C."/>
            <person name="Cheng J."/>
            <person name="Dai P."/>
            <person name="Han X."/>
            <person name="Huang E."/>
            <person name="Gao Y."/>
            <person name="Liu J."/>
            <person name="Shao H."/>
            <person name="Ye R."/>
            <person name="Li L."/>
            <person name="Wei W."/>
            <person name="Wang X."/>
            <person name="Wang C."/>
            <person name="Yang T."/>
            <person name="Huo Q."/>
            <person name="Li W."/>
            <person name="Guo W."/>
            <person name="Chen H."/>
            <person name="Zhou L."/>
            <person name="Ni X."/>
            <person name="Tian J."/>
            <person name="Zhou Y."/>
            <person name="Sheng Y."/>
            <person name="Liu T."/>
            <person name="Pan Y."/>
            <person name="Xia L."/>
            <person name="Li J."/>
            <person name="Zhao F."/>
            <person name="Cao W."/>
        </authorList>
    </citation>
    <scope>NUCLEOTIDE SEQUENCE</scope>
    <source>
        <strain evidence="1">Hyas-2018</strain>
    </source>
</reference>
<accession>A0ACB7RLG3</accession>
<organism evidence="1 2">
    <name type="scientific">Hyalomma asiaticum</name>
    <name type="common">Tick</name>
    <dbReference type="NCBI Taxonomy" id="266040"/>
    <lineage>
        <taxon>Eukaryota</taxon>
        <taxon>Metazoa</taxon>
        <taxon>Ecdysozoa</taxon>
        <taxon>Arthropoda</taxon>
        <taxon>Chelicerata</taxon>
        <taxon>Arachnida</taxon>
        <taxon>Acari</taxon>
        <taxon>Parasitiformes</taxon>
        <taxon>Ixodida</taxon>
        <taxon>Ixodoidea</taxon>
        <taxon>Ixodidae</taxon>
        <taxon>Hyalomminae</taxon>
        <taxon>Hyalomma</taxon>
    </lineage>
</organism>
<dbReference type="EMBL" id="CM023489">
    <property type="protein sequence ID" value="KAH6923250.1"/>
    <property type="molecule type" value="Genomic_DNA"/>
</dbReference>
<proteinExistence type="predicted"/>
<protein>
    <submittedName>
        <fullName evidence="1">Uncharacterized protein</fullName>
    </submittedName>
</protein>
<name>A0ACB7RLG3_HYAAI</name>
<evidence type="ECO:0000313" key="2">
    <source>
        <dbReference type="Proteomes" id="UP000821845"/>
    </source>
</evidence>
<keyword evidence="2" id="KW-1185">Reference proteome</keyword>
<sequence length="103" mass="11669">MLESLSLCLIVGGIYVLLLLLIVEGWLLVWQYFLSRFDLMHELLADDLTVEPFGGPDAPNFVVTSDTLNSNRCLFNAKDGLDTTFFFEPCHRRVCIVRGREAS</sequence>
<gene>
    <name evidence="1" type="ORF">HPB50_025553</name>
</gene>
<comment type="caution">
    <text evidence="1">The sequence shown here is derived from an EMBL/GenBank/DDBJ whole genome shotgun (WGS) entry which is preliminary data.</text>
</comment>
<evidence type="ECO:0000313" key="1">
    <source>
        <dbReference type="EMBL" id="KAH6923250.1"/>
    </source>
</evidence>
<dbReference type="Proteomes" id="UP000821845">
    <property type="component" value="Chromosome 9"/>
</dbReference>